<evidence type="ECO:0000313" key="2">
    <source>
        <dbReference type="EMBL" id="KUJ20008.1"/>
    </source>
</evidence>
<gene>
    <name evidence="2" type="ORF">LY89DRAFT_666837</name>
</gene>
<dbReference type="AlphaFoldDB" id="A0A194XIM0"/>
<dbReference type="SUPFAM" id="SSF52047">
    <property type="entry name" value="RNI-like"/>
    <property type="match status" value="1"/>
</dbReference>
<accession>A0A194XIM0</accession>
<dbReference type="Pfam" id="PF00646">
    <property type="entry name" value="F-box"/>
    <property type="match status" value="1"/>
</dbReference>
<dbReference type="EMBL" id="KQ947410">
    <property type="protein sequence ID" value="KUJ20008.1"/>
    <property type="molecule type" value="Genomic_DNA"/>
</dbReference>
<dbReference type="InterPro" id="IPR036047">
    <property type="entry name" value="F-box-like_dom_sf"/>
</dbReference>
<dbReference type="InterPro" id="IPR001810">
    <property type="entry name" value="F-box_dom"/>
</dbReference>
<keyword evidence="3" id="KW-1185">Reference proteome</keyword>
<dbReference type="SUPFAM" id="SSF81383">
    <property type="entry name" value="F-box domain"/>
    <property type="match status" value="1"/>
</dbReference>
<dbReference type="OrthoDB" id="4191831at2759"/>
<proteinExistence type="predicted"/>
<evidence type="ECO:0000313" key="3">
    <source>
        <dbReference type="Proteomes" id="UP000070700"/>
    </source>
</evidence>
<dbReference type="GeneID" id="28822665"/>
<sequence length="451" mass="51308">MIPSNVPRLPNELWINIVKQVPRADLPNLSRTSKQLHEVTEELLYSEFETARRTPRYGTTPSFKKVFTRFLRTILERPSLAKLVKHVTIRFPMDLRKGLPTGSDMSFITSDQKSWLRHEMRAIDAGTWETAFYGHNPLDWFDAAVAFLIHLFSRSVESVTLLNQRLSRYHHTNAVLRRAAILQKQMVEGAALSHLRSVRIWSCKSLSEPSVNIIVPFLRLDSVKELVCHKTQGSLASPALSAPSQPWSSLSDIQSIEFRNNQNSIVELAALFRSFKALKRLGWVDRAEDISELLSIISVNTRLQANLEELIFDQREEFCWFEPLPVYNLSRLTALKILAIDYMSWTPQDLCGPTTRTIEVFVASLPSSLERLKISRCRGGYALYGVEHIVSYKKTTLPNLKQLTFGFDDADWCSATSQMLVDSASRCSRELGITFSAVYEKIGRVGSRGEP</sequence>
<dbReference type="InterPro" id="IPR032675">
    <property type="entry name" value="LRR_dom_sf"/>
</dbReference>
<dbReference type="CDD" id="cd09917">
    <property type="entry name" value="F-box_SF"/>
    <property type="match status" value="1"/>
</dbReference>
<dbReference type="PROSITE" id="PS50181">
    <property type="entry name" value="FBOX"/>
    <property type="match status" value="1"/>
</dbReference>
<dbReference type="Proteomes" id="UP000070700">
    <property type="component" value="Unassembled WGS sequence"/>
</dbReference>
<protein>
    <recommendedName>
        <fullName evidence="1">F-box domain-containing protein</fullName>
    </recommendedName>
</protein>
<organism evidence="2 3">
    <name type="scientific">Mollisia scopiformis</name>
    <name type="common">Conifer needle endophyte fungus</name>
    <name type="synonym">Phialocephala scopiformis</name>
    <dbReference type="NCBI Taxonomy" id="149040"/>
    <lineage>
        <taxon>Eukaryota</taxon>
        <taxon>Fungi</taxon>
        <taxon>Dikarya</taxon>
        <taxon>Ascomycota</taxon>
        <taxon>Pezizomycotina</taxon>
        <taxon>Leotiomycetes</taxon>
        <taxon>Helotiales</taxon>
        <taxon>Mollisiaceae</taxon>
        <taxon>Mollisia</taxon>
    </lineage>
</organism>
<reference evidence="2 3" key="1">
    <citation type="submission" date="2015-10" db="EMBL/GenBank/DDBJ databases">
        <title>Full genome of DAOMC 229536 Phialocephala scopiformis, a fungal endophyte of spruce producing the potent anti-insectan compound rugulosin.</title>
        <authorList>
            <consortium name="DOE Joint Genome Institute"/>
            <person name="Walker A.K."/>
            <person name="Frasz S.L."/>
            <person name="Seifert K.A."/>
            <person name="Miller J.D."/>
            <person name="Mondo S.J."/>
            <person name="Labutti K."/>
            <person name="Lipzen A."/>
            <person name="Dockter R."/>
            <person name="Kennedy M."/>
            <person name="Grigoriev I.V."/>
            <person name="Spatafora J.W."/>
        </authorList>
    </citation>
    <scope>NUCLEOTIDE SEQUENCE [LARGE SCALE GENOMIC DNA]</scope>
    <source>
        <strain evidence="2 3">CBS 120377</strain>
    </source>
</reference>
<dbReference type="InParanoid" id="A0A194XIM0"/>
<feature type="domain" description="F-box" evidence="1">
    <location>
        <begin position="3"/>
        <end position="48"/>
    </location>
</feature>
<dbReference type="KEGG" id="psco:LY89DRAFT_666837"/>
<dbReference type="Gene3D" id="3.80.10.10">
    <property type="entry name" value="Ribonuclease Inhibitor"/>
    <property type="match status" value="1"/>
</dbReference>
<name>A0A194XIM0_MOLSC</name>
<evidence type="ECO:0000259" key="1">
    <source>
        <dbReference type="PROSITE" id="PS50181"/>
    </source>
</evidence>
<dbReference type="RefSeq" id="XP_018074363.1">
    <property type="nucleotide sequence ID" value="XM_018212939.1"/>
</dbReference>